<accession>A0A6J5RQT1</accession>
<name>A0A6J5RQT1_9CAUD</name>
<dbReference type="EMBL" id="LR796308">
    <property type="protein sequence ID" value="CAB4135874.1"/>
    <property type="molecule type" value="Genomic_DNA"/>
</dbReference>
<evidence type="ECO:0000313" key="3">
    <source>
        <dbReference type="EMBL" id="CAB4199603.1"/>
    </source>
</evidence>
<evidence type="ECO:0000313" key="1">
    <source>
        <dbReference type="EMBL" id="CAB4135874.1"/>
    </source>
</evidence>
<sequence length="95" mass="10692">METTITQLLAPLREDEKSSLTGAVLRLFHNEDFQLVFRWMNQTCGGVFATVFTQSSGADAIKAGLADGSKAHVRWLLDTYLSRYDEKPEKPTEQL</sequence>
<proteinExistence type="predicted"/>
<dbReference type="EMBL" id="LR797293">
    <property type="protein sequence ID" value="CAB4199603.1"/>
    <property type="molecule type" value="Genomic_DNA"/>
</dbReference>
<reference evidence="3" key="1">
    <citation type="submission" date="2020-05" db="EMBL/GenBank/DDBJ databases">
        <authorList>
            <person name="Chiriac C."/>
            <person name="Salcher M."/>
            <person name="Ghai R."/>
            <person name="Kavagutti S V."/>
        </authorList>
    </citation>
    <scope>NUCLEOTIDE SEQUENCE</scope>
</reference>
<protein>
    <submittedName>
        <fullName evidence="3">Uncharacterized protein</fullName>
    </submittedName>
</protein>
<evidence type="ECO:0000313" key="2">
    <source>
        <dbReference type="EMBL" id="CAB4150698.1"/>
    </source>
</evidence>
<gene>
    <name evidence="3" type="ORF">UFOVP1350_25</name>
    <name evidence="1" type="ORF">UFOVP301_12</name>
    <name evidence="2" type="ORF">UFOVP576_16</name>
</gene>
<dbReference type="EMBL" id="LR796550">
    <property type="protein sequence ID" value="CAB4150698.1"/>
    <property type="molecule type" value="Genomic_DNA"/>
</dbReference>
<organism evidence="3">
    <name type="scientific">uncultured Caudovirales phage</name>
    <dbReference type="NCBI Taxonomy" id="2100421"/>
    <lineage>
        <taxon>Viruses</taxon>
        <taxon>Duplodnaviria</taxon>
        <taxon>Heunggongvirae</taxon>
        <taxon>Uroviricota</taxon>
        <taxon>Caudoviricetes</taxon>
        <taxon>Peduoviridae</taxon>
        <taxon>Maltschvirus</taxon>
        <taxon>Maltschvirus maltsch</taxon>
    </lineage>
</organism>